<evidence type="ECO:0000313" key="1">
    <source>
        <dbReference type="EMBL" id="QQP53297.1"/>
    </source>
</evidence>
<accession>A0A7T8KCC0</accession>
<gene>
    <name evidence="1" type="ORF">FKW44_005735</name>
</gene>
<dbReference type="Proteomes" id="UP000595437">
    <property type="component" value="Chromosome 4"/>
</dbReference>
<protein>
    <submittedName>
        <fullName evidence="1">Uncharacterized protein</fullName>
    </submittedName>
</protein>
<sequence length="52" mass="5937">MMEEFGCPAVWSFNARPNVFYASSAERLSLWLTAARLIIMENQKASLHEAFT</sequence>
<evidence type="ECO:0000313" key="2">
    <source>
        <dbReference type="Proteomes" id="UP000595437"/>
    </source>
</evidence>
<name>A0A7T8KCC0_CALRO</name>
<keyword evidence="2" id="KW-1185">Reference proteome</keyword>
<dbReference type="EMBL" id="CP045893">
    <property type="protein sequence ID" value="QQP53297.1"/>
    <property type="molecule type" value="Genomic_DNA"/>
</dbReference>
<reference evidence="2" key="1">
    <citation type="submission" date="2021-01" db="EMBL/GenBank/DDBJ databases">
        <title>Caligus Genome Assembly.</title>
        <authorList>
            <person name="Gallardo-Escarate C."/>
        </authorList>
    </citation>
    <scope>NUCLEOTIDE SEQUENCE [LARGE SCALE GENOMIC DNA]</scope>
</reference>
<organism evidence="1 2">
    <name type="scientific">Caligus rogercresseyi</name>
    <name type="common">Sea louse</name>
    <dbReference type="NCBI Taxonomy" id="217165"/>
    <lineage>
        <taxon>Eukaryota</taxon>
        <taxon>Metazoa</taxon>
        <taxon>Ecdysozoa</taxon>
        <taxon>Arthropoda</taxon>
        <taxon>Crustacea</taxon>
        <taxon>Multicrustacea</taxon>
        <taxon>Hexanauplia</taxon>
        <taxon>Copepoda</taxon>
        <taxon>Siphonostomatoida</taxon>
        <taxon>Caligidae</taxon>
        <taxon>Caligus</taxon>
    </lineage>
</organism>
<dbReference type="AlphaFoldDB" id="A0A7T8KCC0"/>
<proteinExistence type="predicted"/>